<evidence type="ECO:0000313" key="5">
    <source>
        <dbReference type="Proteomes" id="UP000253204"/>
    </source>
</evidence>
<dbReference type="SUPFAM" id="SSF51735">
    <property type="entry name" value="NAD(P)-binding Rossmann-fold domains"/>
    <property type="match status" value="1"/>
</dbReference>
<dbReference type="Proteomes" id="UP000253204">
    <property type="component" value="Unassembled WGS sequence"/>
</dbReference>
<evidence type="ECO:0000259" key="3">
    <source>
        <dbReference type="Pfam" id="PF02826"/>
    </source>
</evidence>
<evidence type="ECO:0000256" key="2">
    <source>
        <dbReference type="ARBA" id="ARBA00023027"/>
    </source>
</evidence>
<dbReference type="AlphaFoldDB" id="A0A368U125"/>
<organism evidence="4 5">
    <name type="scientific">Vreelandella rituensis</name>
    <dbReference type="NCBI Taxonomy" id="2282306"/>
    <lineage>
        <taxon>Bacteria</taxon>
        <taxon>Pseudomonadati</taxon>
        <taxon>Pseudomonadota</taxon>
        <taxon>Gammaproteobacteria</taxon>
        <taxon>Oceanospirillales</taxon>
        <taxon>Halomonadaceae</taxon>
        <taxon>Vreelandella</taxon>
    </lineage>
</organism>
<protein>
    <submittedName>
        <fullName evidence="4">Glyoxylate/hydroxypyruvate reductase A</fullName>
    </submittedName>
</protein>
<gene>
    <name evidence="4" type="ORF">DU506_10820</name>
</gene>
<evidence type="ECO:0000256" key="1">
    <source>
        <dbReference type="ARBA" id="ARBA00023002"/>
    </source>
</evidence>
<dbReference type="OrthoDB" id="9787219at2"/>
<dbReference type="InterPro" id="IPR006140">
    <property type="entry name" value="D-isomer_DH_NAD-bd"/>
</dbReference>
<dbReference type="PANTHER" id="PTHR43333:SF1">
    <property type="entry name" value="D-ISOMER SPECIFIC 2-HYDROXYACID DEHYDROGENASE NAD-BINDING DOMAIN-CONTAINING PROTEIN"/>
    <property type="match status" value="1"/>
</dbReference>
<dbReference type="RefSeq" id="WP_114486953.1">
    <property type="nucleotide sequence ID" value="NZ_CBCSHM010000027.1"/>
</dbReference>
<dbReference type="GO" id="GO:0016491">
    <property type="term" value="F:oxidoreductase activity"/>
    <property type="evidence" value="ECO:0007669"/>
    <property type="project" value="UniProtKB-KW"/>
</dbReference>
<keyword evidence="4" id="KW-0670">Pyruvate</keyword>
<proteinExistence type="predicted"/>
<dbReference type="CDD" id="cd12164">
    <property type="entry name" value="GDH_like_2"/>
    <property type="match status" value="1"/>
</dbReference>
<accession>A0A368U125</accession>
<evidence type="ECO:0000313" key="4">
    <source>
        <dbReference type="EMBL" id="RCV90800.1"/>
    </source>
</evidence>
<keyword evidence="5" id="KW-1185">Reference proteome</keyword>
<dbReference type="Gene3D" id="3.40.50.720">
    <property type="entry name" value="NAD(P)-binding Rossmann-like Domain"/>
    <property type="match status" value="2"/>
</dbReference>
<dbReference type="GO" id="GO:0051287">
    <property type="term" value="F:NAD binding"/>
    <property type="evidence" value="ECO:0007669"/>
    <property type="project" value="InterPro"/>
</dbReference>
<sequence>MKILVHIDEAEAWRDALAERLPDAQVITSDAPAEQRRDMDYLAVWKPSEQLLREQTQLKGIINLGAGVDALLRNPGRPSDVPIVKLRDAGMGDLMVDYVLYGVLHFQRNFDLYRAQQQQAQWHEITVPDKADWPVGVLGLGAIGRKVATRLAEEGFPVIGWSRSPKQLDDVDAVHGDDGLNHLLENVKTLVTLLPDTAETRGLLDAQRLAQLPEGASLINPGRGSLVDEQALLDALGTPSSSGHLRGALLDVFQEEPLPQDSELWRHPNVIITPHMAAPTPLKEAVEQVAEMIRRFEAGESLETVNRDAGY</sequence>
<keyword evidence="1" id="KW-0560">Oxidoreductase</keyword>
<dbReference type="InterPro" id="IPR036291">
    <property type="entry name" value="NAD(P)-bd_dom_sf"/>
</dbReference>
<feature type="domain" description="D-isomer specific 2-hydroxyacid dehydrogenase NAD-binding" evidence="3">
    <location>
        <begin position="103"/>
        <end position="277"/>
    </location>
</feature>
<dbReference type="PANTHER" id="PTHR43333">
    <property type="entry name" value="2-HACID_DH_C DOMAIN-CONTAINING PROTEIN"/>
    <property type="match status" value="1"/>
</dbReference>
<comment type="caution">
    <text evidence="4">The sequence shown here is derived from an EMBL/GenBank/DDBJ whole genome shotgun (WGS) entry which is preliminary data.</text>
</comment>
<name>A0A368U125_9GAMM</name>
<reference evidence="4 5" key="1">
    <citation type="submission" date="2018-07" db="EMBL/GenBank/DDBJ databases">
        <title>Halomonas rutogse sp. nov., isolated from Lake TangqianCo on Tibetan Plateau.</title>
        <authorList>
            <person name="Lu H."/>
            <person name="Xing P."/>
            <person name="Wu Q."/>
        </authorList>
    </citation>
    <scope>NUCLEOTIDE SEQUENCE [LARGE SCALE GENOMIC DNA]</scope>
    <source>
        <strain evidence="4 5">TQ8S</strain>
    </source>
</reference>
<dbReference type="Pfam" id="PF02826">
    <property type="entry name" value="2-Hacid_dh_C"/>
    <property type="match status" value="1"/>
</dbReference>
<dbReference type="EMBL" id="QPIJ01000023">
    <property type="protein sequence ID" value="RCV90800.1"/>
    <property type="molecule type" value="Genomic_DNA"/>
</dbReference>
<keyword evidence="2" id="KW-0520">NAD</keyword>